<dbReference type="FunFam" id="3.40.50.300:FF:000183">
    <property type="entry name" value="ABC transporter ATP-binding protein yjjK"/>
    <property type="match status" value="1"/>
</dbReference>
<keyword evidence="2" id="KW-0963">Cytoplasm</keyword>
<protein>
    <submittedName>
        <fullName evidence="15">Putative ABC transporter ATP-binding protein</fullName>
    </submittedName>
</protein>
<dbReference type="Gene3D" id="3.40.50.300">
    <property type="entry name" value="P-loop containing nucleotide triphosphate hydrolases"/>
    <property type="match status" value="2"/>
</dbReference>
<evidence type="ECO:0000256" key="8">
    <source>
        <dbReference type="ARBA" id="ARBA00022840"/>
    </source>
</evidence>
<dbReference type="GO" id="GO:0006417">
    <property type="term" value="P:regulation of translation"/>
    <property type="evidence" value="ECO:0007669"/>
    <property type="project" value="UniProtKB-KW"/>
</dbReference>
<keyword evidence="12" id="KW-0175">Coiled coil</keyword>
<evidence type="ECO:0000256" key="12">
    <source>
        <dbReference type="SAM" id="Coils"/>
    </source>
</evidence>
<feature type="region of interest" description="Disordered" evidence="13">
    <location>
        <begin position="533"/>
        <end position="562"/>
    </location>
</feature>
<keyword evidence="10" id="KW-0694">RNA-binding</keyword>
<dbReference type="FunFam" id="3.40.50.300:FF:000011">
    <property type="entry name" value="Putative ABC transporter ATP-binding component"/>
    <property type="match status" value="1"/>
</dbReference>
<dbReference type="InterPro" id="IPR032524">
    <property type="entry name" value="ABC_tran_C"/>
</dbReference>
<sequence length="644" mass="71991">MNILTVENITKAYGERKLFDNASFYLQEGEKVGVIGINGTGKSTLLKIAAGMEEPDEGSVTRANHVVVRFLSQQPVFEPEDTILESVLKGNEKSLPIGRGSDEEKGHGEWELESQAKSMLTRLGVTDFGQKCGELSGGQKKRLALVATLLMPADILILDEPTNHLDNSMADWLEDYLKKWKGALIMVTHDRYFLDSVANRIIEIDKGNIYSYQANYEGYLAMKAEREEMQAAGERKRQTILRNELAWMQRGARARSTKQKARIQRFEELKNAEGPMADGRVEMGSVSSRMGRTTVELSHISKAYGEKKLIEDFSYVFLKNDRVGFIGPNGCGKTTLMKILTGQLPPDSGEVVVGQTIKIGYYAQEIGSGEPEPATGGTPYIDVKTAAMDPTKRVIDYIRDTAEYVQTKEGSISASQMLERFLFPGEEQYGLIGKLSGGEKRRLNLLRVLMEAPNVLILDEPTNDLDVTTLAILEDYLDSFDGIVITVSHDRYFLDRIVQRIFAFEENGSLKQYEGGYTDYALRRYMEETAAESGEAKGKAGGSAGQEAADADRTGKKGKPEHVKGKKLKFTFQEQRDYETIEAEIASLEEKAERLEAETASAATDFVKLNQLTKEKEEVEALLEQKMERWMYLEDLAARIEAEN</sequence>
<dbReference type="GO" id="GO:0003677">
    <property type="term" value="F:DNA binding"/>
    <property type="evidence" value="ECO:0007669"/>
    <property type="project" value="InterPro"/>
</dbReference>
<reference evidence="15 16" key="1">
    <citation type="submission" date="2016-07" db="EMBL/GenBank/DDBJ databases">
        <title>Characterization of isolates of Eisenbergiella tayi derived from blood cultures, using whole genome sequencing.</title>
        <authorList>
            <person name="Burdz T."/>
            <person name="Wiebe D."/>
            <person name="Huynh C."/>
            <person name="Bernard K."/>
        </authorList>
    </citation>
    <scope>NUCLEOTIDE SEQUENCE [LARGE SCALE GENOMIC DNA]</scope>
    <source>
        <strain evidence="15 16">NML 110608</strain>
    </source>
</reference>
<evidence type="ECO:0000256" key="10">
    <source>
        <dbReference type="ARBA" id="ARBA00022884"/>
    </source>
</evidence>
<feature type="domain" description="ABC transporter" evidence="14">
    <location>
        <begin position="295"/>
        <end position="531"/>
    </location>
</feature>
<keyword evidence="8 15" id="KW-0067">ATP-binding</keyword>
<evidence type="ECO:0000313" key="15">
    <source>
        <dbReference type="EMBL" id="ODM08582.1"/>
    </source>
</evidence>
<dbReference type="Gene3D" id="1.10.287.380">
    <property type="entry name" value="Valyl-tRNA synthetase, C-terminal domain"/>
    <property type="match status" value="1"/>
</dbReference>
<proteinExistence type="inferred from homology"/>
<feature type="compositionally biased region" description="Basic and acidic residues" evidence="13">
    <location>
        <begin position="550"/>
        <end position="562"/>
    </location>
</feature>
<dbReference type="CDD" id="cd03221">
    <property type="entry name" value="ABCF_EF-3"/>
    <property type="match status" value="2"/>
</dbReference>
<name>A0A1E3AIV7_9FIRM</name>
<keyword evidence="4" id="KW-0699">rRNA-binding</keyword>
<dbReference type="RefSeq" id="WP_069150938.1">
    <property type="nucleotide sequence ID" value="NZ_MCGH01000001.1"/>
</dbReference>
<dbReference type="AlphaFoldDB" id="A0A1E3AIV7"/>
<evidence type="ECO:0000256" key="6">
    <source>
        <dbReference type="ARBA" id="ARBA00022741"/>
    </source>
</evidence>
<organism evidence="15 16">
    <name type="scientific">Eisenbergiella tayi</name>
    <dbReference type="NCBI Taxonomy" id="1432052"/>
    <lineage>
        <taxon>Bacteria</taxon>
        <taxon>Bacillati</taxon>
        <taxon>Bacillota</taxon>
        <taxon>Clostridia</taxon>
        <taxon>Lachnospirales</taxon>
        <taxon>Lachnospiraceae</taxon>
        <taxon>Eisenbergiella</taxon>
    </lineage>
</organism>
<evidence type="ECO:0000256" key="4">
    <source>
        <dbReference type="ARBA" id="ARBA00022730"/>
    </source>
</evidence>
<feature type="domain" description="ABC transporter" evidence="14">
    <location>
        <begin position="4"/>
        <end position="231"/>
    </location>
</feature>
<dbReference type="SMART" id="SM00382">
    <property type="entry name" value="AAA"/>
    <property type="match status" value="2"/>
</dbReference>
<evidence type="ECO:0000256" key="11">
    <source>
        <dbReference type="ARBA" id="ARBA00022917"/>
    </source>
</evidence>
<dbReference type="GO" id="GO:0016887">
    <property type="term" value="F:ATP hydrolysis activity"/>
    <property type="evidence" value="ECO:0007669"/>
    <property type="project" value="InterPro"/>
</dbReference>
<accession>A0A1E3AIV7</accession>
<evidence type="ECO:0000259" key="14">
    <source>
        <dbReference type="PROSITE" id="PS50893"/>
    </source>
</evidence>
<feature type="coiled-coil region" evidence="12">
    <location>
        <begin position="571"/>
        <end position="629"/>
    </location>
</feature>
<comment type="similarity">
    <text evidence="1">Belongs to the ABC transporter superfamily. ABCF family. Translational throttle EttA subfamily.</text>
</comment>
<dbReference type="SUPFAM" id="SSF52540">
    <property type="entry name" value="P-loop containing nucleoside triphosphate hydrolases"/>
    <property type="match status" value="2"/>
</dbReference>
<dbReference type="PANTHER" id="PTHR42855:SF1">
    <property type="entry name" value="ABC TRANSPORTER DOMAIN-CONTAINING PROTEIN"/>
    <property type="match status" value="1"/>
</dbReference>
<dbReference type="GO" id="GO:0005524">
    <property type="term" value="F:ATP binding"/>
    <property type="evidence" value="ECO:0007669"/>
    <property type="project" value="UniProtKB-KW"/>
</dbReference>
<evidence type="ECO:0000256" key="1">
    <source>
        <dbReference type="ARBA" id="ARBA00005868"/>
    </source>
</evidence>
<gene>
    <name evidence="15" type="ORF">BEI61_00211</name>
</gene>
<evidence type="ECO:0000256" key="7">
    <source>
        <dbReference type="ARBA" id="ARBA00022801"/>
    </source>
</evidence>
<comment type="caution">
    <text evidence="15">The sequence shown here is derived from an EMBL/GenBank/DDBJ whole genome shotgun (WGS) entry which is preliminary data.</text>
</comment>
<keyword evidence="7" id="KW-0378">Hydrolase</keyword>
<dbReference type="InterPro" id="IPR051309">
    <property type="entry name" value="ABCF_ATPase"/>
</dbReference>
<dbReference type="EMBL" id="MCGH01000001">
    <property type="protein sequence ID" value="ODM08582.1"/>
    <property type="molecule type" value="Genomic_DNA"/>
</dbReference>
<evidence type="ECO:0000256" key="5">
    <source>
        <dbReference type="ARBA" id="ARBA00022737"/>
    </source>
</evidence>
<dbReference type="PATRIC" id="fig|1432052.4.peg.233"/>
<dbReference type="Proteomes" id="UP000094067">
    <property type="component" value="Unassembled WGS sequence"/>
</dbReference>
<dbReference type="PANTHER" id="PTHR42855">
    <property type="entry name" value="ABC TRANSPORTER ATP-BINDING SUBUNIT"/>
    <property type="match status" value="1"/>
</dbReference>
<keyword evidence="9" id="KW-0810">Translation regulation</keyword>
<dbReference type="Pfam" id="PF00005">
    <property type="entry name" value="ABC_tran"/>
    <property type="match status" value="2"/>
</dbReference>
<dbReference type="Pfam" id="PF16326">
    <property type="entry name" value="ABC_tran_CTD"/>
    <property type="match status" value="1"/>
</dbReference>
<keyword evidence="6" id="KW-0547">Nucleotide-binding</keyword>
<dbReference type="PROSITE" id="PS00211">
    <property type="entry name" value="ABC_TRANSPORTER_1"/>
    <property type="match status" value="2"/>
</dbReference>
<evidence type="ECO:0000256" key="9">
    <source>
        <dbReference type="ARBA" id="ARBA00022845"/>
    </source>
</evidence>
<dbReference type="InterPro" id="IPR037118">
    <property type="entry name" value="Val-tRNA_synth_C_sf"/>
</dbReference>
<dbReference type="GO" id="GO:0019843">
    <property type="term" value="F:rRNA binding"/>
    <property type="evidence" value="ECO:0007669"/>
    <property type="project" value="UniProtKB-KW"/>
</dbReference>
<dbReference type="GO" id="GO:0000049">
    <property type="term" value="F:tRNA binding"/>
    <property type="evidence" value="ECO:0007669"/>
    <property type="project" value="UniProtKB-KW"/>
</dbReference>
<evidence type="ECO:0000256" key="3">
    <source>
        <dbReference type="ARBA" id="ARBA00022555"/>
    </source>
</evidence>
<dbReference type="InterPro" id="IPR017871">
    <property type="entry name" value="ABC_transporter-like_CS"/>
</dbReference>
<keyword evidence="5" id="KW-0677">Repeat</keyword>
<dbReference type="InterPro" id="IPR032781">
    <property type="entry name" value="ABC_tran_Xtn"/>
</dbReference>
<dbReference type="InterPro" id="IPR003439">
    <property type="entry name" value="ABC_transporter-like_ATP-bd"/>
</dbReference>
<dbReference type="Pfam" id="PF12848">
    <property type="entry name" value="ABC_tran_Xtn"/>
    <property type="match status" value="1"/>
</dbReference>
<evidence type="ECO:0000313" key="16">
    <source>
        <dbReference type="Proteomes" id="UP000094067"/>
    </source>
</evidence>
<evidence type="ECO:0000256" key="2">
    <source>
        <dbReference type="ARBA" id="ARBA00022490"/>
    </source>
</evidence>
<dbReference type="InterPro" id="IPR003593">
    <property type="entry name" value="AAA+_ATPase"/>
</dbReference>
<dbReference type="GO" id="GO:0006412">
    <property type="term" value="P:translation"/>
    <property type="evidence" value="ECO:0007669"/>
    <property type="project" value="UniProtKB-KW"/>
</dbReference>
<keyword evidence="11" id="KW-0648">Protein biosynthesis</keyword>
<dbReference type="InterPro" id="IPR027417">
    <property type="entry name" value="P-loop_NTPase"/>
</dbReference>
<evidence type="ECO:0000256" key="13">
    <source>
        <dbReference type="SAM" id="MobiDB-lite"/>
    </source>
</evidence>
<dbReference type="PROSITE" id="PS50893">
    <property type="entry name" value="ABC_TRANSPORTER_2"/>
    <property type="match status" value="2"/>
</dbReference>
<keyword evidence="3" id="KW-0820">tRNA-binding</keyword>